<keyword evidence="6" id="KW-1015">Disulfide bond</keyword>
<dbReference type="SMART" id="SM00408">
    <property type="entry name" value="IGc2"/>
    <property type="match status" value="2"/>
</dbReference>
<dbReference type="InterPro" id="IPR051170">
    <property type="entry name" value="Neural/epithelial_adhesion"/>
</dbReference>
<protein>
    <recommendedName>
        <fullName evidence="9">Ig-like domain-containing protein</fullName>
    </recommendedName>
</protein>
<feature type="domain" description="Ig-like" evidence="9">
    <location>
        <begin position="217"/>
        <end position="322"/>
    </location>
</feature>
<feature type="non-terminal residue" evidence="10">
    <location>
        <position position="1"/>
    </location>
</feature>
<name>A0AAV2SBT3_MEGNR</name>
<sequence>ITNKWSYAYEILTHYFTVAYNASWKPCVIAFTAAFYCGLLLRPFTAACMPAGNRVISSLLRPVMVSSQQPVIASWKLLMRPVMFNAACNVYCGLYVYCGILMRPVMFNMANLEVVVPPEIMDQDSSGETEMEEGGSVRLLCKAKGYPKPEVQWRREKEKMISLRDGTPGGRRVKSFQGEVLELNHVKRADMGPYLCIAKNGIPPSVSKRIMLKVNFPPVLEVPVHMIGSPIGREVTIECRIESSPPSVNYWSKDPDTRDSMEREKGQMIIDSPKYTVMQRVENLYTVHMSLTIRNFSAGDEMSYRCQASNSLGTTESTVKVYGM</sequence>
<keyword evidence="3" id="KW-0732">Signal</keyword>
<evidence type="ECO:0000313" key="10">
    <source>
        <dbReference type="EMBL" id="CAL4173145.1"/>
    </source>
</evidence>
<evidence type="ECO:0000256" key="8">
    <source>
        <dbReference type="ARBA" id="ARBA00023319"/>
    </source>
</evidence>
<reference evidence="10 11" key="1">
    <citation type="submission" date="2024-05" db="EMBL/GenBank/DDBJ databases">
        <authorList>
            <person name="Wallberg A."/>
        </authorList>
    </citation>
    <scope>NUCLEOTIDE SEQUENCE [LARGE SCALE GENOMIC DNA]</scope>
</reference>
<evidence type="ECO:0000259" key="9">
    <source>
        <dbReference type="PROSITE" id="PS50835"/>
    </source>
</evidence>
<dbReference type="PANTHER" id="PTHR12231:SF255">
    <property type="entry name" value="DPR-INTERACTING PROTEIN ALPHA, ISOFORM A"/>
    <property type="match status" value="1"/>
</dbReference>
<organism evidence="10 11">
    <name type="scientific">Meganyctiphanes norvegica</name>
    <name type="common">Northern krill</name>
    <name type="synonym">Thysanopoda norvegica</name>
    <dbReference type="NCBI Taxonomy" id="48144"/>
    <lineage>
        <taxon>Eukaryota</taxon>
        <taxon>Metazoa</taxon>
        <taxon>Ecdysozoa</taxon>
        <taxon>Arthropoda</taxon>
        <taxon>Crustacea</taxon>
        <taxon>Multicrustacea</taxon>
        <taxon>Malacostraca</taxon>
        <taxon>Eumalacostraca</taxon>
        <taxon>Eucarida</taxon>
        <taxon>Euphausiacea</taxon>
        <taxon>Euphausiidae</taxon>
        <taxon>Meganyctiphanes</taxon>
    </lineage>
</organism>
<evidence type="ECO:0000256" key="2">
    <source>
        <dbReference type="ARBA" id="ARBA00022475"/>
    </source>
</evidence>
<dbReference type="EMBL" id="CAXKWB010052616">
    <property type="protein sequence ID" value="CAL4173145.1"/>
    <property type="molecule type" value="Genomic_DNA"/>
</dbReference>
<keyword evidence="11" id="KW-1185">Reference proteome</keyword>
<dbReference type="SMART" id="SM00409">
    <property type="entry name" value="IG"/>
    <property type="match status" value="2"/>
</dbReference>
<dbReference type="PANTHER" id="PTHR12231">
    <property type="entry name" value="CTX-RELATED TYPE I TRANSMEMBRANE PROTEIN"/>
    <property type="match status" value="1"/>
</dbReference>
<feature type="non-terminal residue" evidence="10">
    <location>
        <position position="324"/>
    </location>
</feature>
<dbReference type="SUPFAM" id="SSF48726">
    <property type="entry name" value="Immunoglobulin"/>
    <property type="match status" value="2"/>
</dbReference>
<dbReference type="InterPro" id="IPR003599">
    <property type="entry name" value="Ig_sub"/>
</dbReference>
<dbReference type="InterPro" id="IPR007110">
    <property type="entry name" value="Ig-like_dom"/>
</dbReference>
<dbReference type="InterPro" id="IPR036179">
    <property type="entry name" value="Ig-like_dom_sf"/>
</dbReference>
<evidence type="ECO:0000256" key="5">
    <source>
        <dbReference type="ARBA" id="ARBA00023136"/>
    </source>
</evidence>
<proteinExistence type="predicted"/>
<evidence type="ECO:0000256" key="3">
    <source>
        <dbReference type="ARBA" id="ARBA00022729"/>
    </source>
</evidence>
<dbReference type="PROSITE" id="PS50835">
    <property type="entry name" value="IG_LIKE"/>
    <property type="match status" value="2"/>
</dbReference>
<dbReference type="GO" id="GO:0043005">
    <property type="term" value="C:neuron projection"/>
    <property type="evidence" value="ECO:0007669"/>
    <property type="project" value="TreeGrafter"/>
</dbReference>
<keyword evidence="7" id="KW-0325">Glycoprotein</keyword>
<evidence type="ECO:0000313" key="11">
    <source>
        <dbReference type="Proteomes" id="UP001497623"/>
    </source>
</evidence>
<gene>
    <name evidence="10" type="ORF">MNOR_LOCUS34361</name>
</gene>
<comment type="subcellular location">
    <subcellularLocation>
        <location evidence="1">Cell membrane</location>
    </subcellularLocation>
</comment>
<keyword evidence="5" id="KW-0472">Membrane</keyword>
<keyword evidence="4" id="KW-0677">Repeat</keyword>
<evidence type="ECO:0000256" key="6">
    <source>
        <dbReference type="ARBA" id="ARBA00023157"/>
    </source>
</evidence>
<accession>A0AAV2SBT3</accession>
<feature type="domain" description="Ig-like" evidence="9">
    <location>
        <begin position="118"/>
        <end position="207"/>
    </location>
</feature>
<dbReference type="FunFam" id="2.60.40.10:FF:000328">
    <property type="entry name" value="CLUMA_CG000981, isoform A"/>
    <property type="match status" value="1"/>
</dbReference>
<dbReference type="InterPro" id="IPR003598">
    <property type="entry name" value="Ig_sub2"/>
</dbReference>
<evidence type="ECO:0000256" key="4">
    <source>
        <dbReference type="ARBA" id="ARBA00022737"/>
    </source>
</evidence>
<dbReference type="Gene3D" id="2.60.40.10">
    <property type="entry name" value="Immunoglobulins"/>
    <property type="match status" value="2"/>
</dbReference>
<dbReference type="AlphaFoldDB" id="A0AAV2SBT3"/>
<comment type="caution">
    <text evidence="10">The sequence shown here is derived from an EMBL/GenBank/DDBJ whole genome shotgun (WGS) entry which is preliminary data.</text>
</comment>
<keyword evidence="8" id="KW-0393">Immunoglobulin domain</keyword>
<dbReference type="InterPro" id="IPR013783">
    <property type="entry name" value="Ig-like_fold"/>
</dbReference>
<dbReference type="Pfam" id="PF13927">
    <property type="entry name" value="Ig_3"/>
    <property type="match status" value="2"/>
</dbReference>
<dbReference type="GO" id="GO:0005886">
    <property type="term" value="C:plasma membrane"/>
    <property type="evidence" value="ECO:0007669"/>
    <property type="project" value="UniProtKB-SubCell"/>
</dbReference>
<evidence type="ECO:0000256" key="1">
    <source>
        <dbReference type="ARBA" id="ARBA00004236"/>
    </source>
</evidence>
<keyword evidence="2" id="KW-1003">Cell membrane</keyword>
<evidence type="ECO:0000256" key="7">
    <source>
        <dbReference type="ARBA" id="ARBA00023180"/>
    </source>
</evidence>
<dbReference type="Proteomes" id="UP001497623">
    <property type="component" value="Unassembled WGS sequence"/>
</dbReference>